<proteinExistence type="predicted"/>
<sequence length="325" mass="36049">MSEHLLAGFSFGSGVNEYLGSDKTLSDRVGVAGTGIDLATHILDSTPVGALLNMAVEKIDERGIAQLERTKTIQSIKAKFSGKISRVVAQKMHASTMAKGTKHLANVHSEQNFMDKSKEAFDKHQVGMSHKIKRKLHDQFHADTKTPMKFLMIPLGFIPDGGITKAAVSSLQYLGNKTLDARKGRKKNGYSAGNLSVLEKQMGKREAQRKIAKWSAKDIGELGPKLQRNLHKLKQSVALLESREQIMNAHAQANSSMGLNPLSRSHMENLGMSFYETKHYIEKVSDMCKVMEQTALEVRTHMVFLDELLKQTELAIRANASSIYK</sequence>
<evidence type="ECO:0000313" key="4">
    <source>
        <dbReference type="Proteomes" id="UP000183794"/>
    </source>
</evidence>
<protein>
    <submittedName>
        <fullName evidence="2">Uncharacterized protein</fullName>
    </submittedName>
</protein>
<dbReference type="RefSeq" id="WP_045111083.1">
    <property type="nucleotide sequence ID" value="NZ_CAWQZC010000031.1"/>
</dbReference>
<reference evidence="1 3" key="2">
    <citation type="submission" date="2016-11" db="EMBL/GenBank/DDBJ databases">
        <authorList>
            <person name="Klemetsen T."/>
        </authorList>
    </citation>
    <scope>NUCLEOTIDE SEQUENCE [LARGE SCALE GENOMIC DNA]</scope>
    <source>
        <strain evidence="1">MT 2528</strain>
    </source>
</reference>
<evidence type="ECO:0000313" key="3">
    <source>
        <dbReference type="Proteomes" id="UP000182660"/>
    </source>
</evidence>
<dbReference type="EMBL" id="FPLJ01000065">
    <property type="protein sequence ID" value="SGY95633.1"/>
    <property type="molecule type" value="Genomic_DNA"/>
</dbReference>
<dbReference type="Proteomes" id="UP000183794">
    <property type="component" value="Unassembled WGS sequence"/>
</dbReference>
<name>A0A090IKW4_9GAMM</name>
<keyword evidence="3" id="KW-1185">Reference proteome</keyword>
<dbReference type="OrthoDB" id="6464765at2"/>
<organism evidence="2 4">
    <name type="scientific">Moritella viscosa</name>
    <dbReference type="NCBI Taxonomy" id="80854"/>
    <lineage>
        <taxon>Bacteria</taxon>
        <taxon>Pseudomonadati</taxon>
        <taxon>Pseudomonadota</taxon>
        <taxon>Gammaproteobacteria</taxon>
        <taxon>Alteromonadales</taxon>
        <taxon>Moritellaceae</taxon>
        <taxon>Moritella</taxon>
    </lineage>
</organism>
<dbReference type="STRING" id="80854.MVIS_3022"/>
<dbReference type="EMBL" id="FPLD01000086">
    <property type="protein sequence ID" value="SGZ07710.1"/>
    <property type="molecule type" value="Genomic_DNA"/>
</dbReference>
<accession>A0A090IKW4</accession>
<dbReference type="Proteomes" id="UP000182660">
    <property type="component" value="Unassembled WGS sequence"/>
</dbReference>
<evidence type="ECO:0000313" key="2">
    <source>
        <dbReference type="EMBL" id="SGZ07710.1"/>
    </source>
</evidence>
<gene>
    <name evidence="1" type="ORF">MT2528_3038</name>
    <name evidence="2" type="ORF">NVI5450_3235</name>
</gene>
<dbReference type="PATRIC" id="fig|80854.5.peg.3204"/>
<reference evidence="2 4" key="1">
    <citation type="submission" date="2016-11" db="EMBL/GenBank/DDBJ databases">
        <authorList>
            <person name="Jaros S."/>
            <person name="Januszkiewicz K."/>
            <person name="Wedrychowicz H."/>
        </authorList>
    </citation>
    <scope>NUCLEOTIDE SEQUENCE [LARGE SCALE GENOMIC DNA]</scope>
    <source>
        <strain evidence="2">NVI 5450</strain>
    </source>
</reference>
<dbReference type="HOGENOM" id="CLU_854768_0_0_6"/>
<dbReference type="KEGG" id="mvs:MVIS_3022"/>
<evidence type="ECO:0000313" key="1">
    <source>
        <dbReference type="EMBL" id="SGY95633.1"/>
    </source>
</evidence>
<dbReference type="AlphaFoldDB" id="A0A090IKW4"/>
<dbReference type="GeneID" id="61296879"/>